<dbReference type="EMBL" id="CP073041">
    <property type="protein sequence ID" value="UXE60814.1"/>
    <property type="molecule type" value="Genomic_DNA"/>
</dbReference>
<dbReference type="InterPro" id="IPR019734">
    <property type="entry name" value="TPR_rpt"/>
</dbReference>
<name>A0A977KVR3_9CYAN</name>
<feature type="repeat" description="TPR" evidence="1">
    <location>
        <begin position="280"/>
        <end position="313"/>
    </location>
</feature>
<dbReference type="SMART" id="SM00028">
    <property type="entry name" value="TPR"/>
    <property type="match status" value="4"/>
</dbReference>
<sequence>MSSPESSLLDTALSDYESVLSSWQNSETPNGEQAVNILTARDKVQKALGAENPVTANLLERLVVLDNRLQENAALISQILDLATYRNSLSVTPQEWWWNLDSTVESDSSDKFAWLWKGARLSVWTMNLGLLGTLATRFFSGASGLTEVLTIALPSILVLLQANNELTSSGQEGFNRLFNRLKIPPYLYEQAKFIPTASLFGFLLIIWFLQPQFSQEINREGRRAEEKGQLTNAERNYLKAIALDGNNLDATYNLGNLYEELQNFDNARKYYIIAAKGGVPDAYNNLARLYILENKYSEAVLLLKDGLALMEQKEQQEANVSNDLNAVKYSMFKNLGWAKLKQANYQEAQGFLDTAIGIARIPEIQSYILNPGAANCLLAQVLEAQKSSGAVEQWRQCYDLVNKRLAARNVRNAEEETWFSLAKQKLNLEKKSTP</sequence>
<dbReference type="KEGG" id="wna:KA717_35950"/>
<dbReference type="Proteomes" id="UP001065613">
    <property type="component" value="Chromosome"/>
</dbReference>
<dbReference type="PROSITE" id="PS50005">
    <property type="entry name" value="TPR"/>
    <property type="match status" value="1"/>
</dbReference>
<dbReference type="Gene3D" id="1.25.40.10">
    <property type="entry name" value="Tetratricopeptide repeat domain"/>
    <property type="match status" value="1"/>
</dbReference>
<dbReference type="Pfam" id="PF13176">
    <property type="entry name" value="TPR_7"/>
    <property type="match status" value="1"/>
</dbReference>
<accession>A0A977KVR3</accession>
<dbReference type="SUPFAM" id="SSF48452">
    <property type="entry name" value="TPR-like"/>
    <property type="match status" value="1"/>
</dbReference>
<evidence type="ECO:0000256" key="1">
    <source>
        <dbReference type="PROSITE-ProRule" id="PRU00339"/>
    </source>
</evidence>
<protein>
    <submittedName>
        <fullName evidence="2">Tetratricopeptide repeat protein</fullName>
    </submittedName>
</protein>
<dbReference type="InterPro" id="IPR011990">
    <property type="entry name" value="TPR-like_helical_dom_sf"/>
</dbReference>
<dbReference type="Pfam" id="PF13414">
    <property type="entry name" value="TPR_11"/>
    <property type="match status" value="1"/>
</dbReference>
<organism evidence="2">
    <name type="scientific">Woronichinia naegeliana WA131</name>
    <dbReference type="NCBI Taxonomy" id="2824559"/>
    <lineage>
        <taxon>Bacteria</taxon>
        <taxon>Bacillati</taxon>
        <taxon>Cyanobacteriota</taxon>
        <taxon>Cyanophyceae</taxon>
        <taxon>Synechococcales</taxon>
        <taxon>Coelosphaeriaceae</taxon>
        <taxon>Woronichinia</taxon>
    </lineage>
</organism>
<reference evidence="2" key="1">
    <citation type="submission" date="2021-04" db="EMBL/GenBank/DDBJ databases">
        <title>Genome sequence of Woronichinia naegeliana from Washington state freshwater lake bloom.</title>
        <authorList>
            <person name="Dreher T.W."/>
        </authorList>
    </citation>
    <scope>NUCLEOTIDE SEQUENCE</scope>
    <source>
        <strain evidence="2">WA131</strain>
    </source>
</reference>
<evidence type="ECO:0000313" key="2">
    <source>
        <dbReference type="EMBL" id="UXE60814.1"/>
    </source>
</evidence>
<gene>
    <name evidence="2" type="ORF">KA717_35950</name>
</gene>
<proteinExistence type="predicted"/>
<keyword evidence="1" id="KW-0802">TPR repeat</keyword>
<dbReference type="AlphaFoldDB" id="A0A977KVR3"/>